<evidence type="ECO:0000256" key="4">
    <source>
        <dbReference type="ARBA" id="ARBA00022737"/>
    </source>
</evidence>
<dbReference type="PANTHER" id="PTHR45527">
    <property type="entry name" value="NONRIBOSOMAL PEPTIDE SYNTHETASE"/>
    <property type="match status" value="1"/>
</dbReference>
<organism evidence="7 8">
    <name type="scientific">Streptomyces endocoffeicus</name>
    <dbReference type="NCBI Taxonomy" id="2898945"/>
    <lineage>
        <taxon>Bacteria</taxon>
        <taxon>Bacillati</taxon>
        <taxon>Actinomycetota</taxon>
        <taxon>Actinomycetes</taxon>
        <taxon>Kitasatosporales</taxon>
        <taxon>Streptomycetaceae</taxon>
        <taxon>Streptomyces</taxon>
    </lineage>
</organism>
<dbReference type="InterPro" id="IPR006162">
    <property type="entry name" value="Ppantetheine_attach_site"/>
</dbReference>
<dbReference type="InterPro" id="IPR023213">
    <property type="entry name" value="CAT-like_dom_sf"/>
</dbReference>
<dbReference type="InterPro" id="IPR036736">
    <property type="entry name" value="ACP-like_sf"/>
</dbReference>
<dbReference type="Gene3D" id="3.30.559.10">
    <property type="entry name" value="Chloramphenicol acetyltransferase-like domain"/>
    <property type="match status" value="3"/>
</dbReference>
<dbReference type="InterPro" id="IPR045851">
    <property type="entry name" value="AMP-bd_C_sf"/>
</dbReference>
<dbReference type="InterPro" id="IPR001242">
    <property type="entry name" value="Condensation_dom"/>
</dbReference>
<dbReference type="Gene3D" id="3.40.50.980">
    <property type="match status" value="4"/>
</dbReference>
<dbReference type="Gene3D" id="3.40.50.150">
    <property type="entry name" value="Vaccinia Virus protein VP39"/>
    <property type="match status" value="1"/>
</dbReference>
<dbReference type="InterPro" id="IPR010060">
    <property type="entry name" value="NRPS_synth"/>
</dbReference>
<keyword evidence="8" id="KW-1185">Reference proteome</keyword>
<reference evidence="7 8" key="1">
    <citation type="submission" date="2021-01" db="EMBL/GenBank/DDBJ databases">
        <title>WGS of actinomycetes isolated from Thailand.</title>
        <authorList>
            <person name="Thawai C."/>
        </authorList>
    </citation>
    <scope>NUCLEOTIDE SEQUENCE [LARGE SCALE GENOMIC DNA]</scope>
    <source>
        <strain evidence="7 8">CA3R110</strain>
    </source>
</reference>
<feature type="non-terminal residue" evidence="7">
    <location>
        <position position="2499"/>
    </location>
</feature>
<dbReference type="SUPFAM" id="SSF52777">
    <property type="entry name" value="CoA-dependent acyltransferases"/>
    <property type="match status" value="6"/>
</dbReference>
<feature type="non-terminal residue" evidence="7">
    <location>
        <position position="1"/>
    </location>
</feature>
<evidence type="ECO:0000256" key="1">
    <source>
        <dbReference type="ARBA" id="ARBA00001957"/>
    </source>
</evidence>
<dbReference type="InterPro" id="IPR010071">
    <property type="entry name" value="AA_adenyl_dom"/>
</dbReference>
<accession>A0ABS1Q8L8</accession>
<dbReference type="SUPFAM" id="SSF53335">
    <property type="entry name" value="S-adenosyl-L-methionine-dependent methyltransferases"/>
    <property type="match status" value="1"/>
</dbReference>
<dbReference type="CDD" id="cd19540">
    <property type="entry name" value="LCL_NRPS-like"/>
    <property type="match status" value="1"/>
</dbReference>
<name>A0ABS1Q8L8_9ACTN</name>
<dbReference type="InterPro" id="IPR029063">
    <property type="entry name" value="SAM-dependent_MTases_sf"/>
</dbReference>
<dbReference type="PROSITE" id="PS00012">
    <property type="entry name" value="PHOSPHOPANTETHEINE"/>
    <property type="match status" value="1"/>
</dbReference>
<proteinExistence type="predicted"/>
<dbReference type="CDD" id="cd19543">
    <property type="entry name" value="DCL_NRPS"/>
    <property type="match status" value="1"/>
</dbReference>
<comment type="caution">
    <text evidence="7">The sequence shown here is derived from an EMBL/GenBank/DDBJ whole genome shotgun (WGS) entry which is preliminary data.</text>
</comment>
<dbReference type="Proteomes" id="UP000621510">
    <property type="component" value="Unassembled WGS sequence"/>
</dbReference>
<dbReference type="NCBIfam" id="TIGR01733">
    <property type="entry name" value="AA-adenyl-dom"/>
    <property type="match status" value="1"/>
</dbReference>
<evidence type="ECO:0000256" key="3">
    <source>
        <dbReference type="ARBA" id="ARBA00022553"/>
    </source>
</evidence>
<dbReference type="Gene3D" id="3.30.559.30">
    <property type="entry name" value="Nonribosomal peptide synthetase, condensation domain"/>
    <property type="match status" value="3"/>
</dbReference>
<dbReference type="InterPro" id="IPR000873">
    <property type="entry name" value="AMP-dep_synth/lig_dom"/>
</dbReference>
<dbReference type="InterPro" id="IPR020806">
    <property type="entry name" value="PKS_PP-bd"/>
</dbReference>
<dbReference type="InterPro" id="IPR020845">
    <property type="entry name" value="AMP-binding_CS"/>
</dbReference>
<dbReference type="InterPro" id="IPR013217">
    <property type="entry name" value="Methyltransf_12"/>
</dbReference>
<dbReference type="Gene3D" id="2.30.38.10">
    <property type="entry name" value="Luciferase, Domain 3"/>
    <property type="match status" value="1"/>
</dbReference>
<dbReference type="NCBIfam" id="TIGR01720">
    <property type="entry name" value="NRPS-para261"/>
    <property type="match status" value="1"/>
</dbReference>
<evidence type="ECO:0000313" key="8">
    <source>
        <dbReference type="Proteomes" id="UP000621510"/>
    </source>
</evidence>
<evidence type="ECO:0000259" key="6">
    <source>
        <dbReference type="PROSITE" id="PS50075"/>
    </source>
</evidence>
<evidence type="ECO:0000256" key="2">
    <source>
        <dbReference type="ARBA" id="ARBA00022450"/>
    </source>
</evidence>
<comment type="cofactor">
    <cofactor evidence="1">
        <name>pantetheine 4'-phosphate</name>
        <dbReference type="ChEBI" id="CHEBI:47942"/>
    </cofactor>
</comment>
<protein>
    <submittedName>
        <fullName evidence="7">Amino acid adenylation domain-containing protein</fullName>
    </submittedName>
</protein>
<dbReference type="Pfam" id="PF00668">
    <property type="entry name" value="Condensation"/>
    <property type="match status" value="3"/>
</dbReference>
<dbReference type="SMART" id="SM00823">
    <property type="entry name" value="PKS_PP"/>
    <property type="match status" value="1"/>
</dbReference>
<keyword evidence="2" id="KW-0596">Phosphopantetheine</keyword>
<evidence type="ECO:0000313" key="7">
    <source>
        <dbReference type="EMBL" id="MBL1121026.1"/>
    </source>
</evidence>
<gene>
    <name evidence="7" type="ORF">JK364_53705</name>
</gene>
<keyword evidence="5" id="KW-0045">Antibiotic biosynthesis</keyword>
<keyword evidence="3" id="KW-0597">Phosphoprotein</keyword>
<dbReference type="CDD" id="cd02440">
    <property type="entry name" value="AdoMet_MTases"/>
    <property type="match status" value="1"/>
</dbReference>
<keyword evidence="4" id="KW-0677">Repeat</keyword>
<dbReference type="RefSeq" id="WP_201858767.1">
    <property type="nucleotide sequence ID" value="NZ_JAERRG010000090.1"/>
</dbReference>
<dbReference type="Gene3D" id="3.30.300.30">
    <property type="match status" value="2"/>
</dbReference>
<dbReference type="Pfam" id="PF00501">
    <property type="entry name" value="AMP-binding"/>
    <property type="match status" value="2"/>
</dbReference>
<sequence>DEGWHERAATELRAAVERLSPRSGVMAQFVWFDAADRPGRLLIVLQHLAVDGVSWRILLPDLAAAWAHVRDGRRPELPPVGTSVRRWAHALTDQARHPDRVAELPLWRGMVAGPEPALGSRRLDPAVDLAATVEHLWIQVPRDVTEPLLTTVPAAFHGGVNDGLLTGLALALARWRRDRGVDEPSALIRLEGHGREESVVPGADLSRTVGWFTSVFPVRLDLTGVDLDEAFAGGPGAAAAVKAVKEQLRALPDKGMGYGLLRYLNPETAEVLQRYSTGQIGFNYLGRYAAGDMPEHLSGLGWTQAQDTVDLVAELDPRMPALSVLDVNALVTEADDGPRLNARLSFATGVLSREDVQELADLWSAALEGLTRHTARPGSGGLTPSDVPLVAATQAELDTWERRYPGLADVWPLTTMQSGLLFHAMLAGSTFDAYQMQLVFHLAGPVEPERMRAAGQALLERHANLRAAFVTDDAGDRVQVIPGHVELPWYFLDLGDLADPAERDETLKRFLAEEHGTHFDLATAPLVRMSLVRMGDERWELVFTAHHVLFDGWSVPLLMQDLLRLYGSHGDQAALPRAREYRDFLGWLTDQDHEAAARAWAEEMSGFEEPTLLAGRAATEADPAGIGQVDVPLSAEVARELGRVAGDLGLTLNTLVQGAWAVLLSRLTGRQDVVFGATVSGRPPAVPGVDAMVGLFINTLPVRVDCAPAHSLRELLAELQSRQSALLDHHHYGLLDIHRATGLNILFDTLVGFESYPIDRVGITEANTAAGIEITGISPLSGAHYPLVVMAFADPHLRIGLQYQHHLFERETVEGIAARMERLLHQLAVDPDTTVGAVDVAADQEETLFEGLNETGPGADGSVPEVFARRVSEVPDEVAVAFGGMSVTYRELDEWSGRLAGVLVRRGVGPESVVGVALPRSVELVAVLLGVLKAGGAYLPVDPDYPAERLEFMLADTSPALVVTTGELRAELPAGSCPFLTLDDPDTVAEIAAARVPGLPAVPADGLAYVMYTSGSTGVPKGVEITHRAVVGLAGDARYRGGAHARVLLHSAQAFDASTFELWVPLLGGGCVVVAPPGKLDATALAEVLAGQRVTALWVTAGLFKVVADERPACFAGVREVWTGGDVVSPAAVERVRAACPGLRVVDGYGPTETTTFATCHPVPAGEPVAEPVPIGRPMDGMRVYVLDGALRPVLPGVAGELYIGGAGLARGYGRRPALSAERFVACPFGEPGERMYRTGDLVTWDAGTGLVFQGRADTQVKIRGFRIEPGEIETALLAHSGVAQAVVTWNEDQLDERRLVGYVVPGDDDTLGTAGADEQVDEWEQIYDQVYSRSEATWGEDFTGWNSSYTGQPIPLDEMAEWRDAAVAGITCWAPRRVLELGVGTGLLMSQIAAGVDEYWGTDMSAAVIERLRGQVADAGLADRVRLSHRNADDVTGLPHAYFDIVVLNSVVQYFPDPGYLDQVLAQAMDLLAPGGRILVGDVRNAASLKLFRAGVQRALHPEAAPSSARAAVARAILMEKELILDPEWFTRWAERHGAGGADIRLKPGRAHNELTRHRYEVVLHKAPVPARALDQVRSLAWGLQADSLTDLAEQCRARGGDPVRVTRIPNVRLTGEVADAAAADIAAPAAVQGPPLDPQDLRAWAAEHGWGAVLTWNGSAPECFDAVLFPEGDITGRALTGVYRPAARGDRTLANEPAAAGRIGALVGGLRGYLRDRLPEHMVPSTVVALAEIPLTPNGKLDHRALPAPDFARDAAGRAPRTPDEEALCALFAEVLGLDRIGIDDDFFALGGHSLLATRLVSRIRAVLGVEVPIRTVFEAPTVVDLLGQLSAGSRVRPPLRRAQDRPERVPLSFAQRRLWFIDKFEGPSATYNAPFPLRLTGELDTAALKAAVGDVVARHESLRTLFAEDIDGVPYQRVLPADEVTLTMPVREVAPETVADAMAEVVSHPFDLATQIPVRAVLLRLDAEEHVLVLLIHHIASDGASMAPLARDLAAAYTTRCRGGAPNWADLPVQYLDYTLWQRELLGDEDDPDSVLARQIAYWREELAGVPQPLRLPTDRPRPPVASHKGAVVEFTLDKPTVAAVEALAHEQGATVSMVLQAALAALLHGLGGGEDLTIGSPIANRTDEGLADLVGFFVNTWVLRADVSGNPAFGDLLDRVRDTSLAAYDNQDVPFERLVEILNPERSTAHPPLFQVMFAWQNFARKDFALPGLRVEFEQVRTETAKFDLFFNMADLPGRGVLGNLEYATDLFDHETAKALADRFVRLVATLVADPSRRVGTVELLGAEEREAVLARSDGGVVERPEVSAVGLFERWAGLVPDAVAVVCGERSLTYGELDAWAERVAVGLAVRGVGPESVVGLALPRSVELVVGLLGIWKAGAAYLPVDPRYPGGRLGHILGEVRPVVVLTDAETVGVLPGSDVPVVFLDEVGVGVRAGVGGVVLPDQAAYVMFTSGSTGVPKGVVVTHRGVVNGVLGLASAVGLDASTRMLAGTS</sequence>
<dbReference type="PROSITE" id="PS50075">
    <property type="entry name" value="CARRIER"/>
    <property type="match status" value="1"/>
</dbReference>
<evidence type="ECO:0000256" key="5">
    <source>
        <dbReference type="ARBA" id="ARBA00023194"/>
    </source>
</evidence>
<feature type="domain" description="Carrier" evidence="6">
    <location>
        <begin position="1761"/>
        <end position="1836"/>
    </location>
</feature>
<dbReference type="Pfam" id="PF00550">
    <property type="entry name" value="PP-binding"/>
    <property type="match status" value="1"/>
</dbReference>
<dbReference type="CDD" id="cd12117">
    <property type="entry name" value="A_NRPS_Srf_like"/>
    <property type="match status" value="1"/>
</dbReference>
<dbReference type="PANTHER" id="PTHR45527:SF1">
    <property type="entry name" value="FATTY ACID SYNTHASE"/>
    <property type="match status" value="1"/>
</dbReference>
<dbReference type="SUPFAM" id="SSF56801">
    <property type="entry name" value="Acetyl-CoA synthetase-like"/>
    <property type="match status" value="2"/>
</dbReference>
<dbReference type="Gene3D" id="1.10.1200.10">
    <property type="entry name" value="ACP-like"/>
    <property type="match status" value="1"/>
</dbReference>
<dbReference type="EMBL" id="JAERRG010000090">
    <property type="protein sequence ID" value="MBL1121026.1"/>
    <property type="molecule type" value="Genomic_DNA"/>
</dbReference>
<dbReference type="InterPro" id="IPR009081">
    <property type="entry name" value="PP-bd_ACP"/>
</dbReference>
<dbReference type="PROSITE" id="PS00455">
    <property type="entry name" value="AMP_BINDING"/>
    <property type="match status" value="2"/>
</dbReference>
<dbReference type="SUPFAM" id="SSF47336">
    <property type="entry name" value="ACP-like"/>
    <property type="match status" value="1"/>
</dbReference>
<dbReference type="Pfam" id="PF08242">
    <property type="entry name" value="Methyltransf_12"/>
    <property type="match status" value="1"/>
</dbReference>